<evidence type="ECO:0000313" key="6">
    <source>
        <dbReference type="Proteomes" id="UP001589568"/>
    </source>
</evidence>
<dbReference type="PANTHER" id="PTHR30055">
    <property type="entry name" value="HTH-TYPE TRANSCRIPTIONAL REGULATOR RUTR"/>
    <property type="match status" value="1"/>
</dbReference>
<dbReference type="PANTHER" id="PTHR30055:SF234">
    <property type="entry name" value="HTH-TYPE TRANSCRIPTIONAL REGULATOR BETI"/>
    <property type="match status" value="1"/>
</dbReference>
<evidence type="ECO:0000256" key="3">
    <source>
        <dbReference type="ARBA" id="ARBA00023163"/>
    </source>
</evidence>
<comment type="caution">
    <text evidence="5">The sequence shown here is derived from an EMBL/GenBank/DDBJ whole genome shotgun (WGS) entry which is preliminary data.</text>
</comment>
<keyword evidence="3" id="KW-0804">Transcription</keyword>
<evidence type="ECO:0000256" key="2">
    <source>
        <dbReference type="ARBA" id="ARBA00023125"/>
    </source>
</evidence>
<keyword evidence="6" id="KW-1185">Reference proteome</keyword>
<dbReference type="EMBL" id="JBHMCF010000047">
    <property type="protein sequence ID" value="MFB9476333.1"/>
    <property type="molecule type" value="Genomic_DNA"/>
</dbReference>
<evidence type="ECO:0000313" key="5">
    <source>
        <dbReference type="EMBL" id="MFB9476333.1"/>
    </source>
</evidence>
<dbReference type="Pfam" id="PF00440">
    <property type="entry name" value="TetR_N"/>
    <property type="match status" value="1"/>
</dbReference>
<keyword evidence="1" id="KW-0805">Transcription regulation</keyword>
<dbReference type="SUPFAM" id="SSF46689">
    <property type="entry name" value="Homeodomain-like"/>
    <property type="match status" value="1"/>
</dbReference>
<reference evidence="5 6" key="1">
    <citation type="submission" date="2024-09" db="EMBL/GenBank/DDBJ databases">
        <authorList>
            <person name="Sun Q."/>
            <person name="Mori K."/>
        </authorList>
    </citation>
    <scope>NUCLEOTIDE SEQUENCE [LARGE SCALE GENOMIC DNA]</scope>
    <source>
        <strain evidence="5 6">JCM 3324</strain>
    </source>
</reference>
<dbReference type="InterPro" id="IPR036271">
    <property type="entry name" value="Tet_transcr_reg_TetR-rel_C_sf"/>
</dbReference>
<dbReference type="Proteomes" id="UP001589568">
    <property type="component" value="Unassembled WGS sequence"/>
</dbReference>
<organism evidence="5 6">
    <name type="scientific">Nonomuraea salmonea</name>
    <dbReference type="NCBI Taxonomy" id="46181"/>
    <lineage>
        <taxon>Bacteria</taxon>
        <taxon>Bacillati</taxon>
        <taxon>Actinomycetota</taxon>
        <taxon>Actinomycetes</taxon>
        <taxon>Streptosporangiales</taxon>
        <taxon>Streptosporangiaceae</taxon>
        <taxon>Nonomuraea</taxon>
    </lineage>
</organism>
<dbReference type="InterPro" id="IPR001647">
    <property type="entry name" value="HTH_TetR"/>
</dbReference>
<dbReference type="SUPFAM" id="SSF48498">
    <property type="entry name" value="Tetracyclin repressor-like, C-terminal domain"/>
    <property type="match status" value="1"/>
</dbReference>
<dbReference type="Gene3D" id="1.10.357.10">
    <property type="entry name" value="Tetracycline Repressor, domain 2"/>
    <property type="match status" value="1"/>
</dbReference>
<proteinExistence type="predicted"/>
<evidence type="ECO:0000256" key="1">
    <source>
        <dbReference type="ARBA" id="ARBA00023015"/>
    </source>
</evidence>
<protein>
    <submittedName>
        <fullName evidence="5">TetR/AcrR family transcriptional regulator</fullName>
    </submittedName>
</protein>
<gene>
    <name evidence="5" type="ORF">ACFFR3_43135</name>
</gene>
<feature type="domain" description="HTH tetR-type" evidence="4">
    <location>
        <begin position="18"/>
        <end position="63"/>
    </location>
</feature>
<evidence type="ECO:0000259" key="4">
    <source>
        <dbReference type="Pfam" id="PF00440"/>
    </source>
</evidence>
<dbReference type="InterPro" id="IPR009057">
    <property type="entry name" value="Homeodomain-like_sf"/>
</dbReference>
<accession>A0ABV5P1B0</accession>
<dbReference type="RefSeq" id="WP_364384187.1">
    <property type="nucleotide sequence ID" value="NZ_JBHMCF010000047.1"/>
</dbReference>
<name>A0ABV5P1B0_9ACTN</name>
<sequence>MGVPARRLPVSEVRRAQITSATIVVLARRGFAGTSYDAICRQAGLSSKRLISYHFADKEELLATVARVVREEEAAFIRRAASGVSGVRERLSAYIRGRLDFAAARPERVRALRQIVCNTSEPGSDGWPAGLFAEGQREGAFRAFDAEVMSAALRGSIEALALADDPRAGAEELIRVFDLATRPS</sequence>
<dbReference type="InterPro" id="IPR050109">
    <property type="entry name" value="HTH-type_TetR-like_transc_reg"/>
</dbReference>
<keyword evidence="2" id="KW-0238">DNA-binding</keyword>